<evidence type="ECO:0008006" key="3">
    <source>
        <dbReference type="Google" id="ProtNLM"/>
    </source>
</evidence>
<dbReference type="AlphaFoldDB" id="A0A7R9TLZ8"/>
<reference evidence="2" key="1">
    <citation type="submission" date="2021-01" db="EMBL/GenBank/DDBJ databases">
        <authorList>
            <person name="Corre E."/>
            <person name="Pelletier E."/>
            <person name="Niang G."/>
            <person name="Scheremetjew M."/>
            <person name="Finn R."/>
            <person name="Kale V."/>
            <person name="Holt S."/>
            <person name="Cochrane G."/>
            <person name="Meng A."/>
            <person name="Brown T."/>
            <person name="Cohen L."/>
        </authorList>
    </citation>
    <scope>NUCLEOTIDE SEQUENCE</scope>
    <source>
        <strain evidence="2">CCMP1413</strain>
    </source>
</reference>
<protein>
    <recommendedName>
        <fullName evidence="3">Post-GPI attachment to proteins factor 3</fullName>
    </recommendedName>
</protein>
<evidence type="ECO:0000313" key="2">
    <source>
        <dbReference type="EMBL" id="CAD8238427.1"/>
    </source>
</evidence>
<gene>
    <name evidence="2" type="ORF">PCOL08062_LOCUS5661</name>
</gene>
<organism evidence="2">
    <name type="scientific">Prasinoderma coloniale</name>
    <dbReference type="NCBI Taxonomy" id="156133"/>
    <lineage>
        <taxon>Eukaryota</taxon>
        <taxon>Viridiplantae</taxon>
        <taxon>Prasinodermophyta</taxon>
        <taxon>Prasinodermophyceae</taxon>
        <taxon>Prasinodermales</taxon>
        <taxon>Prasinodermaceae</taxon>
        <taxon>Prasinoderma</taxon>
    </lineage>
</organism>
<proteinExistence type="predicted"/>
<accession>A0A7R9TLZ8</accession>
<feature type="region of interest" description="Disordered" evidence="1">
    <location>
        <begin position="1"/>
        <end position="51"/>
    </location>
</feature>
<feature type="compositionally biased region" description="Gly residues" evidence="1">
    <location>
        <begin position="20"/>
        <end position="34"/>
    </location>
</feature>
<dbReference type="PANTHER" id="PTHR35100">
    <property type="entry name" value="FOLD PROTEIN"/>
    <property type="match status" value="1"/>
</dbReference>
<name>A0A7R9TLZ8_9VIRI</name>
<evidence type="ECO:0000256" key="1">
    <source>
        <dbReference type="SAM" id="MobiDB-lite"/>
    </source>
</evidence>
<sequence>MATPASDGGSRTAAISRAPEGGGDGGDPSGGGGQLRVRRRSPAQRLRQGLAPRSAACSTYAEDIDAVTTARRPWLMAPAVNIRNVDCHAAETLVNVATCTAYEWAARVAAQKCADARGLGDSAAESRLRPVAPTIRAAGAIAALYHCSGQSTYKHREKLRRLDLISVAALATAWAHATGARTSGLSTVCFAAYAAVHQPMAVTMVQGTRAHLALFRRASRPGPNFKRRRAAFKTGTATAAVAAGTFMSEDKFPDTPYIHAAWHLLSAAAIAQLLTVCAE</sequence>
<dbReference type="PANTHER" id="PTHR35100:SF1">
    <property type="entry name" value="F15H11.13 PROTEIN"/>
    <property type="match status" value="1"/>
</dbReference>
<dbReference type="EMBL" id="HBDZ01007408">
    <property type="protein sequence ID" value="CAD8238427.1"/>
    <property type="molecule type" value="Transcribed_RNA"/>
</dbReference>